<dbReference type="AlphaFoldDB" id="A0A068U882"/>
<protein>
    <submittedName>
        <fullName evidence="2">Uncharacterized protein</fullName>
    </submittedName>
</protein>
<organism evidence="2 3">
    <name type="scientific">Coffea canephora</name>
    <name type="common">Robusta coffee</name>
    <dbReference type="NCBI Taxonomy" id="49390"/>
    <lineage>
        <taxon>Eukaryota</taxon>
        <taxon>Viridiplantae</taxon>
        <taxon>Streptophyta</taxon>
        <taxon>Embryophyta</taxon>
        <taxon>Tracheophyta</taxon>
        <taxon>Spermatophyta</taxon>
        <taxon>Magnoliopsida</taxon>
        <taxon>eudicotyledons</taxon>
        <taxon>Gunneridae</taxon>
        <taxon>Pentapetalae</taxon>
        <taxon>asterids</taxon>
        <taxon>lamiids</taxon>
        <taxon>Gentianales</taxon>
        <taxon>Rubiaceae</taxon>
        <taxon>Ixoroideae</taxon>
        <taxon>Gardenieae complex</taxon>
        <taxon>Bertiereae - Coffeeae clade</taxon>
        <taxon>Coffeeae</taxon>
        <taxon>Coffea</taxon>
    </lineage>
</organism>
<reference evidence="3" key="1">
    <citation type="journal article" date="2014" name="Science">
        <title>The coffee genome provides insight into the convergent evolution of caffeine biosynthesis.</title>
        <authorList>
            <person name="Denoeud F."/>
            <person name="Carretero-Paulet L."/>
            <person name="Dereeper A."/>
            <person name="Droc G."/>
            <person name="Guyot R."/>
            <person name="Pietrella M."/>
            <person name="Zheng C."/>
            <person name="Alberti A."/>
            <person name="Anthony F."/>
            <person name="Aprea G."/>
            <person name="Aury J.M."/>
            <person name="Bento P."/>
            <person name="Bernard M."/>
            <person name="Bocs S."/>
            <person name="Campa C."/>
            <person name="Cenci A."/>
            <person name="Combes M.C."/>
            <person name="Crouzillat D."/>
            <person name="Da Silva C."/>
            <person name="Daddiego L."/>
            <person name="De Bellis F."/>
            <person name="Dussert S."/>
            <person name="Garsmeur O."/>
            <person name="Gayraud T."/>
            <person name="Guignon V."/>
            <person name="Jahn K."/>
            <person name="Jamilloux V."/>
            <person name="Joet T."/>
            <person name="Labadie K."/>
            <person name="Lan T."/>
            <person name="Leclercq J."/>
            <person name="Lepelley M."/>
            <person name="Leroy T."/>
            <person name="Li L.T."/>
            <person name="Librado P."/>
            <person name="Lopez L."/>
            <person name="Munoz A."/>
            <person name="Noel B."/>
            <person name="Pallavicini A."/>
            <person name="Perrotta G."/>
            <person name="Poncet V."/>
            <person name="Pot D."/>
            <person name="Priyono X."/>
            <person name="Rigoreau M."/>
            <person name="Rouard M."/>
            <person name="Rozas J."/>
            <person name="Tranchant-Dubreuil C."/>
            <person name="VanBuren R."/>
            <person name="Zhang Q."/>
            <person name="Andrade A.C."/>
            <person name="Argout X."/>
            <person name="Bertrand B."/>
            <person name="de Kochko A."/>
            <person name="Graziosi G."/>
            <person name="Henry R.J."/>
            <person name="Jayarama X."/>
            <person name="Ming R."/>
            <person name="Nagai C."/>
            <person name="Rounsley S."/>
            <person name="Sankoff D."/>
            <person name="Giuliano G."/>
            <person name="Albert V.A."/>
            <person name="Wincker P."/>
            <person name="Lashermes P."/>
        </authorList>
    </citation>
    <scope>NUCLEOTIDE SEQUENCE [LARGE SCALE GENOMIC DNA]</scope>
    <source>
        <strain evidence="3">cv. DH200-94</strain>
    </source>
</reference>
<proteinExistence type="predicted"/>
<evidence type="ECO:0000256" key="1">
    <source>
        <dbReference type="SAM" id="MobiDB-lite"/>
    </source>
</evidence>
<feature type="region of interest" description="Disordered" evidence="1">
    <location>
        <begin position="18"/>
        <end position="64"/>
    </location>
</feature>
<feature type="compositionally biased region" description="Low complexity" evidence="1">
    <location>
        <begin position="24"/>
        <end position="36"/>
    </location>
</feature>
<keyword evidence="3" id="KW-1185">Reference proteome</keyword>
<dbReference type="Proteomes" id="UP000295252">
    <property type="component" value="Chromosome XI"/>
</dbReference>
<accession>A0A068U882</accession>
<evidence type="ECO:0000313" key="3">
    <source>
        <dbReference type="Proteomes" id="UP000295252"/>
    </source>
</evidence>
<feature type="compositionally biased region" description="Basic and acidic residues" evidence="1">
    <location>
        <begin position="37"/>
        <end position="46"/>
    </location>
</feature>
<dbReference type="OMA" id="FTCFFSG"/>
<evidence type="ECO:0000313" key="2">
    <source>
        <dbReference type="EMBL" id="CDP04409.1"/>
    </source>
</evidence>
<name>A0A068U882_COFCA</name>
<dbReference type="EMBL" id="HG739096">
    <property type="protein sequence ID" value="CDP04409.1"/>
    <property type="molecule type" value="Genomic_DNA"/>
</dbReference>
<dbReference type="Gramene" id="CDP04409">
    <property type="protein sequence ID" value="CDP04409"/>
    <property type="gene ID" value="GSCOC_T00017788001"/>
</dbReference>
<dbReference type="InParanoid" id="A0A068U882"/>
<sequence length="64" mass="6885">MAFLSSFVACFSYSRRVGCEGEDGSSQNKSSKVQKSGSEKMKKKSDAAPIPLSYFPVGSRSSLL</sequence>
<gene>
    <name evidence="2" type="ORF">GSCOC_T00017788001</name>
</gene>